<dbReference type="InterPro" id="IPR050595">
    <property type="entry name" value="Bact_response_regulator"/>
</dbReference>
<dbReference type="Pfam" id="PF00072">
    <property type="entry name" value="Response_reg"/>
    <property type="match status" value="1"/>
</dbReference>
<dbReference type="Gene3D" id="3.40.50.2300">
    <property type="match status" value="1"/>
</dbReference>
<dbReference type="Proteomes" id="UP000230914">
    <property type="component" value="Unassembled WGS sequence"/>
</dbReference>
<evidence type="ECO:0000313" key="4">
    <source>
        <dbReference type="EMBL" id="PIE31653.1"/>
    </source>
</evidence>
<dbReference type="InterPro" id="IPR001789">
    <property type="entry name" value="Sig_transdc_resp-reg_receiver"/>
</dbReference>
<reference evidence="4 5" key="1">
    <citation type="submission" date="2017-10" db="EMBL/GenBank/DDBJ databases">
        <title>Novel microbial diversity and functional potential in the marine mammal oral microbiome.</title>
        <authorList>
            <person name="Dudek N.K."/>
            <person name="Sun C.L."/>
            <person name="Burstein D."/>
            <person name="Kantor R.S."/>
            <person name="Aliaga Goltsman D.S."/>
            <person name="Bik E.M."/>
            <person name="Thomas B.C."/>
            <person name="Banfield J.F."/>
            <person name="Relman D.A."/>
        </authorList>
    </citation>
    <scope>NUCLEOTIDE SEQUENCE [LARGE SCALE GENOMIC DNA]</scope>
    <source>
        <strain evidence="4">DOLJORAL78_61_10</strain>
    </source>
</reference>
<dbReference type="PANTHER" id="PTHR44591">
    <property type="entry name" value="STRESS RESPONSE REGULATOR PROTEIN 1"/>
    <property type="match status" value="1"/>
</dbReference>
<comment type="caution">
    <text evidence="4">The sequence shown here is derived from an EMBL/GenBank/DDBJ whole genome shotgun (WGS) entry which is preliminary data.</text>
</comment>
<dbReference type="PROSITE" id="PS50110">
    <property type="entry name" value="RESPONSE_REGULATORY"/>
    <property type="match status" value="1"/>
</dbReference>
<dbReference type="AlphaFoldDB" id="A0A2G6K7L6"/>
<evidence type="ECO:0000256" key="2">
    <source>
        <dbReference type="PROSITE-ProRule" id="PRU00169"/>
    </source>
</evidence>
<feature type="modified residue" description="4-aspartylphosphate" evidence="2">
    <location>
        <position position="75"/>
    </location>
</feature>
<dbReference type="EMBL" id="PDSL01000070">
    <property type="protein sequence ID" value="PIE31653.1"/>
    <property type="molecule type" value="Genomic_DNA"/>
</dbReference>
<proteinExistence type="predicted"/>
<accession>A0A2G6K7L6</accession>
<evidence type="ECO:0000259" key="3">
    <source>
        <dbReference type="PROSITE" id="PS50110"/>
    </source>
</evidence>
<gene>
    <name evidence="4" type="ORF">CSA55_05170</name>
</gene>
<sequence>MPLNLLPFANRESTVNDLVVLIIEDEPEVRDALARDLVPLVNTVRVETADSVDDARSAIDDIVVDGDRLALVLADHRLPGTTGVDFLVELEADAATHAVKKVLVTGQADHQDTIRAVNHAGLDHYIAKPWVPDLLLAVVKNALTEFVLEQGIDPLPYVRDLDGPRLLEAYTGRGDR</sequence>
<feature type="domain" description="Response regulatory" evidence="3">
    <location>
        <begin position="19"/>
        <end position="143"/>
    </location>
</feature>
<dbReference type="SUPFAM" id="SSF52172">
    <property type="entry name" value="CheY-like"/>
    <property type="match status" value="1"/>
</dbReference>
<evidence type="ECO:0000256" key="1">
    <source>
        <dbReference type="ARBA" id="ARBA00022553"/>
    </source>
</evidence>
<dbReference type="PANTHER" id="PTHR44591:SF3">
    <property type="entry name" value="RESPONSE REGULATORY DOMAIN-CONTAINING PROTEIN"/>
    <property type="match status" value="1"/>
</dbReference>
<dbReference type="SMART" id="SM00448">
    <property type="entry name" value="REC"/>
    <property type="match status" value="1"/>
</dbReference>
<name>A0A2G6K7L6_9ACTN</name>
<protein>
    <recommendedName>
        <fullName evidence="3">Response regulatory domain-containing protein</fullName>
    </recommendedName>
</protein>
<dbReference type="InterPro" id="IPR011006">
    <property type="entry name" value="CheY-like_superfamily"/>
</dbReference>
<evidence type="ECO:0000313" key="5">
    <source>
        <dbReference type="Proteomes" id="UP000230914"/>
    </source>
</evidence>
<organism evidence="4 5">
    <name type="scientific">Ilumatobacter coccineus</name>
    <dbReference type="NCBI Taxonomy" id="467094"/>
    <lineage>
        <taxon>Bacteria</taxon>
        <taxon>Bacillati</taxon>
        <taxon>Actinomycetota</taxon>
        <taxon>Acidimicrobiia</taxon>
        <taxon>Acidimicrobiales</taxon>
        <taxon>Ilumatobacteraceae</taxon>
        <taxon>Ilumatobacter</taxon>
    </lineage>
</organism>
<keyword evidence="1 2" id="KW-0597">Phosphoprotein</keyword>
<dbReference type="GO" id="GO:0000160">
    <property type="term" value="P:phosphorelay signal transduction system"/>
    <property type="evidence" value="ECO:0007669"/>
    <property type="project" value="InterPro"/>
</dbReference>